<dbReference type="EMBL" id="JAFBFI010000002">
    <property type="protein sequence ID" value="MBM7691061.1"/>
    <property type="molecule type" value="Genomic_DNA"/>
</dbReference>
<dbReference type="Proteomes" id="UP000823486">
    <property type="component" value="Unassembled WGS sequence"/>
</dbReference>
<sequence length="57" mass="6349">MEYQKNKEESKRSKSNESNKQVHGGVMKTADQTTDALVYGVRNAVSGNNDSSRESEK</sequence>
<keyword evidence="3" id="KW-1185">Reference proteome</keyword>
<reference evidence="2 3" key="1">
    <citation type="submission" date="2021-01" db="EMBL/GenBank/DDBJ databases">
        <title>Genomic Encyclopedia of Type Strains, Phase IV (KMG-IV): sequencing the most valuable type-strain genomes for metagenomic binning, comparative biology and taxonomic classification.</title>
        <authorList>
            <person name="Goeker M."/>
        </authorList>
    </citation>
    <scope>NUCLEOTIDE SEQUENCE [LARGE SCALE GENOMIC DNA]</scope>
    <source>
        <strain evidence="2 3">DSM 105482</strain>
    </source>
</reference>
<proteinExistence type="predicted"/>
<evidence type="ECO:0000313" key="3">
    <source>
        <dbReference type="Proteomes" id="UP000823486"/>
    </source>
</evidence>
<evidence type="ECO:0000256" key="1">
    <source>
        <dbReference type="SAM" id="MobiDB-lite"/>
    </source>
</evidence>
<organism evidence="2 3">
    <name type="scientific">Peribacillus deserti</name>
    <dbReference type="NCBI Taxonomy" id="673318"/>
    <lineage>
        <taxon>Bacteria</taxon>
        <taxon>Bacillati</taxon>
        <taxon>Bacillota</taxon>
        <taxon>Bacilli</taxon>
        <taxon>Bacillales</taxon>
        <taxon>Bacillaceae</taxon>
        <taxon>Peribacillus</taxon>
    </lineage>
</organism>
<feature type="compositionally biased region" description="Basic and acidic residues" evidence="1">
    <location>
        <begin position="1"/>
        <end position="17"/>
    </location>
</feature>
<protein>
    <submittedName>
        <fullName evidence="2">Uncharacterized protein</fullName>
    </submittedName>
</protein>
<evidence type="ECO:0000313" key="2">
    <source>
        <dbReference type="EMBL" id="MBM7691061.1"/>
    </source>
</evidence>
<gene>
    <name evidence="2" type="ORF">JOC77_000466</name>
</gene>
<name>A0ABS2QFH6_9BACI</name>
<feature type="region of interest" description="Disordered" evidence="1">
    <location>
        <begin position="1"/>
        <end position="34"/>
    </location>
</feature>
<accession>A0ABS2QFH6</accession>
<dbReference type="RefSeq" id="WP_204537989.1">
    <property type="nucleotide sequence ID" value="NZ_JAFBFI010000002.1"/>
</dbReference>
<comment type="caution">
    <text evidence="2">The sequence shown here is derived from an EMBL/GenBank/DDBJ whole genome shotgun (WGS) entry which is preliminary data.</text>
</comment>